<keyword evidence="7" id="KW-1185">Reference proteome</keyword>
<feature type="domain" description="HTH tetR-type" evidence="5">
    <location>
        <begin position="1"/>
        <end position="54"/>
    </location>
</feature>
<dbReference type="PANTHER" id="PTHR30055:SF151">
    <property type="entry name" value="TRANSCRIPTIONAL REGULATORY PROTEIN"/>
    <property type="match status" value="1"/>
</dbReference>
<protein>
    <submittedName>
        <fullName evidence="6">Tetracyclin repressor, C-terminal all-alpha domain</fullName>
    </submittedName>
</protein>
<feature type="DNA-binding region" description="H-T-H motif" evidence="4">
    <location>
        <begin position="17"/>
        <end position="36"/>
    </location>
</feature>
<dbReference type="InterPro" id="IPR050109">
    <property type="entry name" value="HTH-type_TetR-like_transc_reg"/>
</dbReference>
<keyword evidence="3" id="KW-0804">Transcription</keyword>
<dbReference type="Proteomes" id="UP000198362">
    <property type="component" value="Unassembled WGS sequence"/>
</dbReference>
<dbReference type="PANTHER" id="PTHR30055">
    <property type="entry name" value="HTH-TYPE TRANSCRIPTIONAL REGULATOR RUTR"/>
    <property type="match status" value="1"/>
</dbReference>
<dbReference type="SUPFAM" id="SSF46689">
    <property type="entry name" value="Homeodomain-like"/>
    <property type="match status" value="1"/>
</dbReference>
<evidence type="ECO:0000256" key="1">
    <source>
        <dbReference type="ARBA" id="ARBA00023015"/>
    </source>
</evidence>
<dbReference type="EMBL" id="FZPH01000003">
    <property type="protein sequence ID" value="SNT06571.1"/>
    <property type="molecule type" value="Genomic_DNA"/>
</dbReference>
<name>A0A239JL11_9ACTN</name>
<keyword evidence="2 4" id="KW-0238">DNA-binding</keyword>
<evidence type="ECO:0000256" key="2">
    <source>
        <dbReference type="ARBA" id="ARBA00023125"/>
    </source>
</evidence>
<keyword evidence="1" id="KW-0805">Transcription regulation</keyword>
<dbReference type="GO" id="GO:0000976">
    <property type="term" value="F:transcription cis-regulatory region binding"/>
    <property type="evidence" value="ECO:0007669"/>
    <property type="project" value="TreeGrafter"/>
</dbReference>
<dbReference type="AlphaFoldDB" id="A0A239JL11"/>
<evidence type="ECO:0000259" key="5">
    <source>
        <dbReference type="PROSITE" id="PS50977"/>
    </source>
</evidence>
<dbReference type="InterPro" id="IPR001647">
    <property type="entry name" value="HTH_TetR"/>
</dbReference>
<evidence type="ECO:0000313" key="6">
    <source>
        <dbReference type="EMBL" id="SNT06571.1"/>
    </source>
</evidence>
<dbReference type="Pfam" id="PF00440">
    <property type="entry name" value="TetR_N"/>
    <property type="match status" value="1"/>
</dbReference>
<dbReference type="InterPro" id="IPR004111">
    <property type="entry name" value="Repressor_TetR_C"/>
</dbReference>
<dbReference type="InterPro" id="IPR036271">
    <property type="entry name" value="Tet_transcr_reg_TetR-rel_C_sf"/>
</dbReference>
<evidence type="ECO:0000256" key="4">
    <source>
        <dbReference type="PROSITE-ProRule" id="PRU00335"/>
    </source>
</evidence>
<dbReference type="GO" id="GO:0045892">
    <property type="term" value="P:negative regulation of DNA-templated transcription"/>
    <property type="evidence" value="ECO:0007669"/>
    <property type="project" value="InterPro"/>
</dbReference>
<organism evidence="6 7">
    <name type="scientific">Asanoa hainanensis</name>
    <dbReference type="NCBI Taxonomy" id="560556"/>
    <lineage>
        <taxon>Bacteria</taxon>
        <taxon>Bacillati</taxon>
        <taxon>Actinomycetota</taxon>
        <taxon>Actinomycetes</taxon>
        <taxon>Micromonosporales</taxon>
        <taxon>Micromonosporaceae</taxon>
        <taxon>Asanoa</taxon>
    </lineage>
</organism>
<dbReference type="GO" id="GO:0003700">
    <property type="term" value="F:DNA-binding transcription factor activity"/>
    <property type="evidence" value="ECO:0007669"/>
    <property type="project" value="TreeGrafter"/>
</dbReference>
<evidence type="ECO:0000256" key="3">
    <source>
        <dbReference type="ARBA" id="ARBA00023163"/>
    </source>
</evidence>
<evidence type="ECO:0000313" key="7">
    <source>
        <dbReference type="Proteomes" id="UP000198362"/>
    </source>
</evidence>
<sequence>MTAAIALADAEGLPAVSMRAVASALDTTAGSLYRYLSSRDDLLDLMTDHAVGELKPYPRPAGDWLDQLQALATQQLELHRRHRWLGEVIQRPTAAGPQTLSWFDHCLGILREVPAPTTAKFEAIALMTGTVVLFSRAQPTGQPFAALDPARHPHLTAALANPGPPPKDDLFARALRALLTGLLLGERGQEAVAEGVHAPDRAVGHRGQAG</sequence>
<proteinExistence type="predicted"/>
<dbReference type="PROSITE" id="PS50977">
    <property type="entry name" value="HTH_TETR_2"/>
    <property type="match status" value="1"/>
</dbReference>
<dbReference type="Gene3D" id="1.10.357.10">
    <property type="entry name" value="Tetracycline Repressor, domain 2"/>
    <property type="match status" value="1"/>
</dbReference>
<gene>
    <name evidence="6" type="ORF">SAMN05421812_10311</name>
</gene>
<dbReference type="InterPro" id="IPR009057">
    <property type="entry name" value="Homeodomain-like_sf"/>
</dbReference>
<accession>A0A239JL11</accession>
<dbReference type="SUPFAM" id="SSF48498">
    <property type="entry name" value="Tetracyclin repressor-like, C-terminal domain"/>
    <property type="match status" value="1"/>
</dbReference>
<dbReference type="RefSeq" id="WP_245870703.1">
    <property type="nucleotide sequence ID" value="NZ_FZPH01000003.1"/>
</dbReference>
<dbReference type="Pfam" id="PF02909">
    <property type="entry name" value="TetR_C_1"/>
    <property type="match status" value="1"/>
</dbReference>
<reference evidence="6 7" key="1">
    <citation type="submission" date="2017-06" db="EMBL/GenBank/DDBJ databases">
        <authorList>
            <person name="Kim H.J."/>
            <person name="Triplett B.A."/>
        </authorList>
    </citation>
    <scope>NUCLEOTIDE SEQUENCE [LARGE SCALE GENOMIC DNA]</scope>
    <source>
        <strain evidence="6 7">CGMCC 4.5593</strain>
    </source>
</reference>